<keyword evidence="2" id="KW-1185">Reference proteome</keyword>
<dbReference type="Proteomes" id="UP001273531">
    <property type="component" value="Unassembled WGS sequence"/>
</dbReference>
<protein>
    <submittedName>
        <fullName evidence="1">Uncharacterized protein</fullName>
    </submittedName>
</protein>
<gene>
    <name evidence="1" type="ORF">RZN05_16730</name>
</gene>
<evidence type="ECO:0000313" key="2">
    <source>
        <dbReference type="Proteomes" id="UP001273531"/>
    </source>
</evidence>
<name>A0ABU3YB70_9SPHN</name>
<sequence>MVLAFTRLGPSIATAGQAEAALRVQLSRAGYDRRSYFAVPGGFALVTQPERFDADGRSAAEPKRWVLEPSALIDWSQLANPRSWLSAFRNADPGRYRVIVFLVSTASSTSGSEQVSLPEAQQWLDRGADVLPPSIAGVPIGPAHHFSVLVYEFARPSVRSEPAFVTTSALGARKHLRGARLAGEGQ</sequence>
<dbReference type="RefSeq" id="WP_317227825.1">
    <property type="nucleotide sequence ID" value="NZ_JAWJEJ010000002.1"/>
</dbReference>
<dbReference type="EMBL" id="JAWJEJ010000002">
    <property type="protein sequence ID" value="MDV3458646.1"/>
    <property type="molecule type" value="Genomic_DNA"/>
</dbReference>
<evidence type="ECO:0000313" key="1">
    <source>
        <dbReference type="EMBL" id="MDV3458646.1"/>
    </source>
</evidence>
<reference evidence="1 2" key="1">
    <citation type="submission" date="2023-10" db="EMBL/GenBank/DDBJ databases">
        <title>Sphingomonas sp. HF-S4 16S ribosomal RNA gene Genome sequencing and assembly.</title>
        <authorList>
            <person name="Lee H."/>
        </authorList>
    </citation>
    <scope>NUCLEOTIDE SEQUENCE [LARGE SCALE GENOMIC DNA]</scope>
    <source>
        <strain evidence="1 2">HF-S4</strain>
    </source>
</reference>
<accession>A0ABU3YB70</accession>
<comment type="caution">
    <text evidence="1">The sequence shown here is derived from an EMBL/GenBank/DDBJ whole genome shotgun (WGS) entry which is preliminary data.</text>
</comment>
<organism evidence="1 2">
    <name type="scientific">Sphingomonas agrestis</name>
    <dbReference type="NCBI Taxonomy" id="3080540"/>
    <lineage>
        <taxon>Bacteria</taxon>
        <taxon>Pseudomonadati</taxon>
        <taxon>Pseudomonadota</taxon>
        <taxon>Alphaproteobacteria</taxon>
        <taxon>Sphingomonadales</taxon>
        <taxon>Sphingomonadaceae</taxon>
        <taxon>Sphingomonas</taxon>
    </lineage>
</organism>
<proteinExistence type="predicted"/>